<dbReference type="Pfam" id="PF00628">
    <property type="entry name" value="PHD"/>
    <property type="match status" value="1"/>
</dbReference>
<keyword evidence="5" id="KW-0539">Nucleus</keyword>
<name>A0A699H9N4_TANCI</name>
<dbReference type="InterPro" id="IPR019787">
    <property type="entry name" value="Znf_PHD-finger"/>
</dbReference>
<keyword evidence="9" id="KW-0808">Transferase</keyword>
<dbReference type="InterPro" id="IPR032308">
    <property type="entry name" value="TDBD"/>
</dbReference>
<evidence type="ECO:0000256" key="7">
    <source>
        <dbReference type="SAM" id="MobiDB-lite"/>
    </source>
</evidence>
<dbReference type="GO" id="GO:0016746">
    <property type="term" value="F:acyltransferase activity"/>
    <property type="evidence" value="ECO:0007669"/>
    <property type="project" value="UniProtKB-KW"/>
</dbReference>
<feature type="region of interest" description="Disordered" evidence="7">
    <location>
        <begin position="45"/>
        <end position="85"/>
    </location>
</feature>
<feature type="domain" description="PHD-type" evidence="8">
    <location>
        <begin position="594"/>
        <end position="639"/>
    </location>
</feature>
<proteinExistence type="predicted"/>
<evidence type="ECO:0000256" key="4">
    <source>
        <dbReference type="ARBA" id="ARBA00022833"/>
    </source>
</evidence>
<evidence type="ECO:0000256" key="5">
    <source>
        <dbReference type="ARBA" id="ARBA00023242"/>
    </source>
</evidence>
<dbReference type="SUPFAM" id="SSF57903">
    <property type="entry name" value="FYVE/PHD zinc finger"/>
    <property type="match status" value="1"/>
</dbReference>
<dbReference type="InterPro" id="IPR001965">
    <property type="entry name" value="Znf_PHD"/>
</dbReference>
<organism evidence="9">
    <name type="scientific">Tanacetum cinerariifolium</name>
    <name type="common">Dalmatian daisy</name>
    <name type="synonym">Chrysanthemum cinerariifolium</name>
    <dbReference type="NCBI Taxonomy" id="118510"/>
    <lineage>
        <taxon>Eukaryota</taxon>
        <taxon>Viridiplantae</taxon>
        <taxon>Streptophyta</taxon>
        <taxon>Embryophyta</taxon>
        <taxon>Tracheophyta</taxon>
        <taxon>Spermatophyta</taxon>
        <taxon>Magnoliopsida</taxon>
        <taxon>eudicotyledons</taxon>
        <taxon>Gunneridae</taxon>
        <taxon>Pentapetalae</taxon>
        <taxon>asterids</taxon>
        <taxon>campanulids</taxon>
        <taxon>Asterales</taxon>
        <taxon>Asteraceae</taxon>
        <taxon>Asteroideae</taxon>
        <taxon>Anthemideae</taxon>
        <taxon>Anthemidinae</taxon>
        <taxon>Tanacetum</taxon>
    </lineage>
</organism>
<keyword evidence="9" id="KW-0012">Acyltransferase</keyword>
<dbReference type="CDD" id="cd15532">
    <property type="entry name" value="PHD2_CHD_II"/>
    <property type="match status" value="1"/>
</dbReference>
<dbReference type="InterPro" id="IPR054292">
    <property type="entry name" value="DUF7028"/>
</dbReference>
<keyword evidence="3 6" id="KW-0863">Zinc-finger</keyword>
<evidence type="ECO:0000256" key="6">
    <source>
        <dbReference type="PROSITE-ProRule" id="PRU00146"/>
    </source>
</evidence>
<dbReference type="SMART" id="SM00249">
    <property type="entry name" value="PHD"/>
    <property type="match status" value="2"/>
</dbReference>
<dbReference type="GO" id="GO:0008270">
    <property type="term" value="F:zinc ion binding"/>
    <property type="evidence" value="ECO:0007669"/>
    <property type="project" value="UniProtKB-KW"/>
</dbReference>
<dbReference type="Pfam" id="PF16135">
    <property type="entry name" value="TDBD"/>
    <property type="match status" value="1"/>
</dbReference>
<dbReference type="InterPro" id="IPR011011">
    <property type="entry name" value="Znf_FYVE_PHD"/>
</dbReference>
<dbReference type="PROSITE" id="PS50016">
    <property type="entry name" value="ZF_PHD_2"/>
    <property type="match status" value="1"/>
</dbReference>
<evidence type="ECO:0000256" key="2">
    <source>
        <dbReference type="ARBA" id="ARBA00022723"/>
    </source>
</evidence>
<dbReference type="PANTHER" id="PTHR46309:SF1">
    <property type="entry name" value="PHD FINGER PROTEIN 12"/>
    <property type="match status" value="1"/>
</dbReference>
<dbReference type="EMBL" id="BKCJ010109081">
    <property type="protein sequence ID" value="GEX45137.1"/>
    <property type="molecule type" value="Genomic_DNA"/>
</dbReference>
<dbReference type="GO" id="GO:0003714">
    <property type="term" value="F:transcription corepressor activity"/>
    <property type="evidence" value="ECO:0007669"/>
    <property type="project" value="InterPro"/>
</dbReference>
<dbReference type="GO" id="GO:0005634">
    <property type="term" value="C:nucleus"/>
    <property type="evidence" value="ECO:0007669"/>
    <property type="project" value="UniProtKB-SubCell"/>
</dbReference>
<sequence length="1851" mass="203962">MKDFERSIHSGEFIKKKSSSGCLIIRKKLPTTTNDSAAIGIKPFSDSSRTLFNNDTQLRKRPREEVTKSDSDEASDGDFTDPFRRKADKFNNGKDVYEYDGFRVRVDRSDFADRRDSGSGSGMRIYDKRRDFVRDDRGANTSRFDHETRVPGLGGRYGDVSDKPIRLQGKNGVLKVMVKKHKPISVPYQSYDRVEDVRRRESRPDVYVKKEVNVSREGRDYWDGGDKKKGLVGSSMYSDLRNPGVPVLNNGKQKSKIELANDDNDTPLYGNASRVHHLRNEKTVKLEKRITPPTKDVTPIKGKESKVKRGTGTEKQVLREKIRAMLLSAGWTIDYRPRRNRDYQDAVYINPAGTAYWSIIKAYEALQKDDKDFSQVEGDFTPLPVETLSKLTRQTKKKIEREMKMKRRDEGIFRNAKRDRAEVSVHQDSCDDDSDDGYYRKKVHQETVANRTAEGLKSRKLGRRTLLVRCGGNVSQDDGFVPYAGKRTLFSWLIESGTVQVGEKVQYMNSKKTRVMKEGWIANEGIRCCCCCKILTVLQFELHAGSKLRQPFLNIFVHSGKSLMQCQIDAWNKQGEIERKGFYAVDAVGDDPNDDTCGVCGDGGDLICCDGCPSTFHQSCLGIKMLPQGDWHCPNCSCKYCEMATEASAGIGSPLLKCHLCEKKYHESCSLHMNDKSIYHGDPNLSFCGQKCLELFSHLQKLLGVKHELDSGFFWSLIHRSDLSSDASPVELSERVECNSKLAVALSVIDECFLPFVERRSGINLIHNVVFNCGSNSSRLNYSGFFTAILERGDEMICAASIRIHGSQLAEMPFIGTRHMYRRQGMCRRLLSAIESALSSLHVEKLIIPAIAEHMHTWTDVFGFSPLDESHKKEMRSMSMVVFPRTDMLQKPLVQQVTPVNKMSTKMEGRIPKAQISESTSNVKEMIKSRSEDFRAPLDATISISSDKNDNLLPVCDSTARLEGVDTVMQNGEESTENIAHTVPIKAQNEHSDFMEAKSIVQDGKETSDKIATDHKFPKGKPASDYVLCHTKTSDDALLPKELASLDTQSVLNVKESNSKTLDLPLAKPCGIIEKESVSVSADTELNMDMRNGNIADAISVETHVKNDTTSPEPQLSGKESVTVSADSELNKDVQNGNVSDAIPVVTDVENDSVSPEPQLSGKESVSVDSESNIDVQNGKITDAIPVETQVQKDTISPEPQSSVKESVSMSADSEFNMGVQNGKTADSIPVETFVQKDTISFETELSGKESVLVSVNSEFNIDVQHGKIADAIPAETHVQNDTMSPEPQLSGKESVSISADSEFNIDVQNGNTADAIPVETHVQKDSISFEPQFSGKEPISVSADSELNFDVQNGKIADAISIETHIQNNTVSPEPQMSGGESVSVSADSELNIDVQNGKIADAISVETHVRNDTVSPEPQKSGKESVSVYVDSEFNFNVQNGETADDFPVETHVQKDSISFEPQYSGKESVSVSADSELNTDVQNAKIADAIPVETHVQNYTISSEPRLSGKELVSVYADSELNIDVQNGQIADAIPVETHVNDTVSPEPQMSGKESVSISVNSEFNIYAQNGKTADAYPVETHVQNDSISSAFQFSGKESVSVSDKFADAVPVETRVQNDIISPEPPSSGLEASLLDPRLAAEVQVGEVAALPLDKPCEITEELVPVSASSVFDINVQNGKIAGAIPHDNLAQMDTILPESQLSGLEALPLNPQSAAEVQIDKIPDLPSDDPCEITGKEPVSASADSDFNVQNGKTADIIPFETDGQNDTISPKPQMSGLEDLPVDPHIEVQNESTRKELVSVSADSDSNMNVQNSEIADAIPPDTHDQKEGHYFARTTTGWTRISPFT</sequence>
<protein>
    <submittedName>
        <fullName evidence="9">Acyl-CoA N-acyltransferase</fullName>
    </submittedName>
</protein>
<dbReference type="Gene3D" id="3.30.40.10">
    <property type="entry name" value="Zinc/RING finger domain, C3HC4 (zinc finger)"/>
    <property type="match status" value="1"/>
</dbReference>
<keyword evidence="4" id="KW-0862">Zinc</keyword>
<evidence type="ECO:0000313" key="9">
    <source>
        <dbReference type="EMBL" id="GEX45137.1"/>
    </source>
</evidence>
<feature type="region of interest" description="Disordered" evidence="7">
    <location>
        <begin position="1105"/>
        <end position="1171"/>
    </location>
</feature>
<dbReference type="InterPro" id="IPR013083">
    <property type="entry name" value="Znf_RING/FYVE/PHD"/>
</dbReference>
<evidence type="ECO:0000256" key="3">
    <source>
        <dbReference type="ARBA" id="ARBA00022771"/>
    </source>
</evidence>
<comment type="caution">
    <text evidence="9">The sequence shown here is derived from an EMBL/GenBank/DDBJ whole genome shotgun (WGS) entry which is preliminary data.</text>
</comment>
<evidence type="ECO:0000259" key="8">
    <source>
        <dbReference type="PROSITE" id="PS50016"/>
    </source>
</evidence>
<dbReference type="Pfam" id="PF23209">
    <property type="entry name" value="IDM1_C"/>
    <property type="match status" value="1"/>
</dbReference>
<dbReference type="InterPro" id="IPR042163">
    <property type="entry name" value="PHF12"/>
</dbReference>
<feature type="compositionally biased region" description="Basic and acidic residues" evidence="7">
    <location>
        <begin position="62"/>
        <end position="71"/>
    </location>
</feature>
<reference evidence="9" key="1">
    <citation type="journal article" date="2019" name="Sci. Rep.">
        <title>Draft genome of Tanacetum cinerariifolium, the natural source of mosquito coil.</title>
        <authorList>
            <person name="Yamashiro T."/>
            <person name="Shiraishi A."/>
            <person name="Satake H."/>
            <person name="Nakayama K."/>
        </authorList>
    </citation>
    <scope>NUCLEOTIDE SEQUENCE</scope>
</reference>
<dbReference type="GO" id="GO:0006357">
    <property type="term" value="P:regulation of transcription by RNA polymerase II"/>
    <property type="evidence" value="ECO:0007669"/>
    <property type="project" value="TreeGrafter"/>
</dbReference>
<feature type="compositionally biased region" description="Polar residues" evidence="7">
    <location>
        <begin position="1152"/>
        <end position="1171"/>
    </location>
</feature>
<dbReference type="InterPro" id="IPR056511">
    <property type="entry name" value="IDM1_C"/>
</dbReference>
<feature type="compositionally biased region" description="Polar residues" evidence="7">
    <location>
        <begin position="1108"/>
        <end position="1139"/>
    </location>
</feature>
<feature type="region of interest" description="Disordered" evidence="7">
    <location>
        <begin position="293"/>
        <end position="313"/>
    </location>
</feature>
<dbReference type="PANTHER" id="PTHR46309">
    <property type="entry name" value="PHD FINGER PROTEIN 12"/>
    <property type="match status" value="1"/>
</dbReference>
<gene>
    <name evidence="9" type="ORF">Tci_317112</name>
</gene>
<comment type="subcellular location">
    <subcellularLocation>
        <location evidence="1">Nucleus</location>
    </subcellularLocation>
</comment>
<accession>A0A699H9N4</accession>
<dbReference type="Pfam" id="PF22970">
    <property type="entry name" value="DUF7028"/>
    <property type="match status" value="1"/>
</dbReference>
<feature type="compositionally biased region" description="Polar residues" evidence="7">
    <location>
        <begin position="45"/>
        <end position="56"/>
    </location>
</feature>
<keyword evidence="2" id="KW-0479">Metal-binding</keyword>
<evidence type="ECO:0000256" key="1">
    <source>
        <dbReference type="ARBA" id="ARBA00004123"/>
    </source>
</evidence>